<reference evidence="1 2" key="1">
    <citation type="submission" date="2023-06" db="EMBL/GenBank/DDBJ databases">
        <title>Complete Genome Sequence of Gallibacterium anatis Strain BJF12, Isolated from a chicken with diarrhea.</title>
        <authorList>
            <person name="Guo F."/>
            <person name="Bu W."/>
            <person name="Xu F."/>
            <person name="Wen T."/>
        </authorList>
    </citation>
    <scope>NUCLEOTIDE SEQUENCE [LARGE SCALE GENOMIC DNA]</scope>
    <source>
        <strain evidence="1 2">BJF12</strain>
    </source>
</reference>
<accession>A0AAX3XES2</accession>
<name>A0AAX3XES2_9PAST</name>
<protein>
    <submittedName>
        <fullName evidence="1">Uncharacterized protein</fullName>
    </submittedName>
</protein>
<keyword evidence="2" id="KW-1185">Reference proteome</keyword>
<dbReference type="Proteomes" id="UP001226750">
    <property type="component" value="Chromosome"/>
</dbReference>
<dbReference type="AlphaFoldDB" id="A0AAX3XES2"/>
<dbReference type="RefSeq" id="WP_285092616.1">
    <property type="nucleotide sequence ID" value="NZ_CP126975.1"/>
</dbReference>
<dbReference type="EMBL" id="CP126975">
    <property type="protein sequence ID" value="WIM80708.1"/>
    <property type="molecule type" value="Genomic_DNA"/>
</dbReference>
<organism evidence="1 2">
    <name type="scientific">Gallibacterium anatis</name>
    <dbReference type="NCBI Taxonomy" id="750"/>
    <lineage>
        <taxon>Bacteria</taxon>
        <taxon>Pseudomonadati</taxon>
        <taxon>Pseudomonadota</taxon>
        <taxon>Gammaproteobacteria</taxon>
        <taxon>Pasteurellales</taxon>
        <taxon>Pasteurellaceae</taxon>
        <taxon>Gallibacterium</taxon>
    </lineage>
</organism>
<evidence type="ECO:0000313" key="2">
    <source>
        <dbReference type="Proteomes" id="UP001226750"/>
    </source>
</evidence>
<evidence type="ECO:0000313" key="1">
    <source>
        <dbReference type="EMBL" id="WIM80708.1"/>
    </source>
</evidence>
<sequence length="191" mass="22113">MIMSEFHFLKENKGGQVFVPSVETYGSSFVLSENNLDCTYSIKINKVPDDSILIRVDENRFDVQGIFSGNNNCDGICKKGDYILVSHTDKKVIFIELKYGNKSMAHIKHQLIGIECIWKYICALVSYYYKTDSWKKCSPFDDYELCYFSIKQIGKGNLKLPDRHKKRVKTSLDTIGIISRQNEISYREISY</sequence>
<gene>
    <name evidence="1" type="ORF">QP018_05630</name>
</gene>
<proteinExistence type="predicted"/>